<sequence length="270" mass="29198">MPATPTDRLYGLTTSVAVKPAVDISADVNIQLYGPQTITTSTQTGTHTLTTTEGDRVLLTAQDNPIDNGIWISKPATWVRSPDFNGPRDVVNGTLVFSIFGDCWQVEAVNPVVIGTSQIHFRSTYPFSDSLNTLQRALRVPETFLNELPVIATRDGKFITFDSSGQPVMVTADDITADEAAARQHADANLQDQLTGNVPLEASAFSVISWHKQTVDNSVEIPDNMNAWSFGPVITVSPGQSVTIPENSYWTIANGQQVTNSGADVDYGEL</sequence>
<evidence type="ECO:0000313" key="1">
    <source>
        <dbReference type="EMBL" id="QGY29760.1"/>
    </source>
</evidence>
<gene>
    <name evidence="1" type="ORF">CUN67_12800</name>
</gene>
<dbReference type="AlphaFoldDB" id="A0A6B9G469"/>
<proteinExistence type="predicted"/>
<organism evidence="1 2">
    <name type="scientific">Pantoea cypripedii</name>
    <name type="common">Pectobacterium cypripedii</name>
    <name type="synonym">Erwinia cypripedii</name>
    <dbReference type="NCBI Taxonomy" id="55209"/>
    <lineage>
        <taxon>Bacteria</taxon>
        <taxon>Pseudomonadati</taxon>
        <taxon>Pseudomonadota</taxon>
        <taxon>Gammaproteobacteria</taxon>
        <taxon>Enterobacterales</taxon>
        <taxon>Erwiniaceae</taxon>
        <taxon>Pantoea</taxon>
    </lineage>
</organism>
<dbReference type="RefSeq" id="WP_208715695.1">
    <property type="nucleotide sequence ID" value="NZ_CP024768.1"/>
</dbReference>
<dbReference type="Proteomes" id="UP000502005">
    <property type="component" value="Chromosome"/>
</dbReference>
<protein>
    <submittedName>
        <fullName evidence="1">Uncharacterized protein</fullName>
    </submittedName>
</protein>
<accession>A0A6B9G469</accession>
<evidence type="ECO:0000313" key="2">
    <source>
        <dbReference type="Proteomes" id="UP000502005"/>
    </source>
</evidence>
<reference evidence="1 2" key="1">
    <citation type="submission" date="2017-11" db="EMBL/GenBank/DDBJ databases">
        <title>Genome sequence of Pantoea cypripedii NE1.</title>
        <authorList>
            <person name="Nascimento F.X."/>
        </authorList>
    </citation>
    <scope>NUCLEOTIDE SEQUENCE [LARGE SCALE GENOMIC DNA]</scope>
    <source>
        <strain evidence="1 2">NE1</strain>
    </source>
</reference>
<name>A0A6B9G469_PANCY</name>
<dbReference type="EMBL" id="CP024768">
    <property type="protein sequence ID" value="QGY29760.1"/>
    <property type="molecule type" value="Genomic_DNA"/>
</dbReference>